<evidence type="ECO:0000313" key="3">
    <source>
        <dbReference type="Proteomes" id="UP000767854"/>
    </source>
</evidence>
<reference evidence="2 3" key="1">
    <citation type="submission" date="2021-01" db="EMBL/GenBank/DDBJ databases">
        <title>Genomic Encyclopedia of Type Strains, Phase IV (KMG-IV): sequencing the most valuable type-strain genomes for metagenomic binning, comparative biology and taxonomic classification.</title>
        <authorList>
            <person name="Goeker M."/>
        </authorList>
    </citation>
    <scope>NUCLEOTIDE SEQUENCE [LARGE SCALE GENOMIC DNA]</scope>
    <source>
        <strain evidence="2 3">DSM 24436</strain>
    </source>
</reference>
<evidence type="ECO:0000313" key="2">
    <source>
        <dbReference type="EMBL" id="MBM7562650.1"/>
    </source>
</evidence>
<proteinExistence type="predicted"/>
<dbReference type="RefSeq" id="WP_204665078.1">
    <property type="nucleotide sequence ID" value="NZ_JAFBDT010000025.1"/>
</dbReference>
<accession>A0ABS2MTC7</accession>
<dbReference type="Proteomes" id="UP000767854">
    <property type="component" value="Unassembled WGS sequence"/>
</dbReference>
<dbReference type="InterPro" id="IPR029787">
    <property type="entry name" value="Nucleotide_cyclase"/>
</dbReference>
<comment type="caution">
    <text evidence="2">The sequence shown here is derived from an EMBL/GenBank/DDBJ whole genome shotgun (WGS) entry which is preliminary data.</text>
</comment>
<dbReference type="InterPro" id="IPR013655">
    <property type="entry name" value="PAS_fold_3"/>
</dbReference>
<dbReference type="Pfam" id="PF13185">
    <property type="entry name" value="GAF_2"/>
    <property type="match status" value="1"/>
</dbReference>
<dbReference type="InterPro" id="IPR000160">
    <property type="entry name" value="GGDEF_dom"/>
</dbReference>
<dbReference type="PANTHER" id="PTHR45138:SF6">
    <property type="entry name" value="DIGUANYLATE CYCLASE DGCN"/>
    <property type="match status" value="1"/>
</dbReference>
<dbReference type="Pfam" id="PF08447">
    <property type="entry name" value="PAS_3"/>
    <property type="match status" value="1"/>
</dbReference>
<dbReference type="Gene3D" id="3.30.450.40">
    <property type="match status" value="1"/>
</dbReference>
<dbReference type="InterPro" id="IPR050469">
    <property type="entry name" value="Diguanylate_Cyclase"/>
</dbReference>
<dbReference type="InterPro" id="IPR035965">
    <property type="entry name" value="PAS-like_dom_sf"/>
</dbReference>
<dbReference type="Pfam" id="PF00990">
    <property type="entry name" value="GGDEF"/>
    <property type="match status" value="1"/>
</dbReference>
<dbReference type="Gene3D" id="3.30.450.20">
    <property type="entry name" value="PAS domain"/>
    <property type="match status" value="1"/>
</dbReference>
<name>A0ABS2MTC7_9FIRM</name>
<dbReference type="SUPFAM" id="SSF55785">
    <property type="entry name" value="PYP-like sensor domain (PAS domain)"/>
    <property type="match status" value="1"/>
</dbReference>
<dbReference type="EMBL" id="JAFBDT010000025">
    <property type="protein sequence ID" value="MBM7562650.1"/>
    <property type="molecule type" value="Genomic_DNA"/>
</dbReference>
<dbReference type="Gene3D" id="3.30.70.270">
    <property type="match status" value="1"/>
</dbReference>
<dbReference type="SMART" id="SM00091">
    <property type="entry name" value="PAS"/>
    <property type="match status" value="1"/>
</dbReference>
<dbReference type="SMART" id="SM00267">
    <property type="entry name" value="GGDEF"/>
    <property type="match status" value="1"/>
</dbReference>
<dbReference type="PROSITE" id="PS50887">
    <property type="entry name" value="GGDEF"/>
    <property type="match status" value="1"/>
</dbReference>
<dbReference type="CDD" id="cd00130">
    <property type="entry name" value="PAS"/>
    <property type="match status" value="1"/>
</dbReference>
<keyword evidence="3" id="KW-1185">Reference proteome</keyword>
<dbReference type="PANTHER" id="PTHR45138">
    <property type="entry name" value="REGULATORY COMPONENTS OF SENSORY TRANSDUCTION SYSTEM"/>
    <property type="match status" value="1"/>
</dbReference>
<dbReference type="InterPro" id="IPR003018">
    <property type="entry name" value="GAF"/>
</dbReference>
<dbReference type="SUPFAM" id="SSF55073">
    <property type="entry name" value="Nucleotide cyclase"/>
    <property type="match status" value="1"/>
</dbReference>
<dbReference type="SUPFAM" id="SSF55781">
    <property type="entry name" value="GAF domain-like"/>
    <property type="match status" value="1"/>
</dbReference>
<dbReference type="InterPro" id="IPR000014">
    <property type="entry name" value="PAS"/>
</dbReference>
<dbReference type="InterPro" id="IPR043128">
    <property type="entry name" value="Rev_trsase/Diguanyl_cyclase"/>
</dbReference>
<protein>
    <submittedName>
        <fullName evidence="2">Diguanylate cyclase (GGDEF)-like protein/PAS domain S-box-containing protein</fullName>
    </submittedName>
</protein>
<feature type="domain" description="GGDEF" evidence="1">
    <location>
        <begin position="335"/>
        <end position="464"/>
    </location>
</feature>
<evidence type="ECO:0000259" key="1">
    <source>
        <dbReference type="PROSITE" id="PS50887"/>
    </source>
</evidence>
<dbReference type="CDD" id="cd01949">
    <property type="entry name" value="GGDEF"/>
    <property type="match status" value="1"/>
</dbReference>
<dbReference type="NCBIfam" id="TIGR00229">
    <property type="entry name" value="sensory_box"/>
    <property type="match status" value="1"/>
</dbReference>
<organism evidence="2 3">
    <name type="scientific">Fusibacter tunisiensis</name>
    <dbReference type="NCBI Taxonomy" id="1008308"/>
    <lineage>
        <taxon>Bacteria</taxon>
        <taxon>Bacillati</taxon>
        <taxon>Bacillota</taxon>
        <taxon>Clostridia</taxon>
        <taxon>Eubacteriales</taxon>
        <taxon>Eubacteriales Family XII. Incertae Sedis</taxon>
        <taxon>Fusibacter</taxon>
    </lineage>
</organism>
<dbReference type="NCBIfam" id="TIGR00254">
    <property type="entry name" value="GGDEF"/>
    <property type="match status" value="1"/>
</dbReference>
<sequence>MENQWLRVTVEELNRLGNLMASPAIVLNLDEVIYANDVFCNVTGFTLEEAKNMEFADVIDSNYSDLFLSSLQRLLEGKSLKGGQEVRLKTQTGKWMWFDFSSKRILVNDKLYLMVNLMEITEKKQIQIELSRSLKLSDAMLEVSQYVVQSENISGLYDMILKRAIDTIPNAQVGTVLLLDGHDLVVSAHKGFDDTTIQGFKIPLEESFLYRATQGKLDEIATVNDLFEAGDFLKVKTKGFAERYIRSTLSTPIYVEGQFIGCINVDSVKVNGFDDNDRKMMTFIKNQVEIAIYNHKLFEEHTFLAKYDSLTGLYNRYYFEEAFRNHKDYSMRYGTPFQVVLFDINDLKKVNDRYGHIVGDQLLIKYAEISRTSIRKSDLLARYGGDEFVGLFFESDGHALESRLEELLKSFEDHPLELEGAKVVVSFSYGISNFGEDGTELTTLLRAADKRMYAAKKKHGMRRC</sequence>
<gene>
    <name evidence="2" type="ORF">JOC49_002211</name>
</gene>
<dbReference type="InterPro" id="IPR029016">
    <property type="entry name" value="GAF-like_dom_sf"/>
</dbReference>